<organism evidence="10 11">
    <name type="scientific">Spirochaeta africana (strain ATCC 700263 / DSM 8902 / Z-7692)</name>
    <dbReference type="NCBI Taxonomy" id="889378"/>
    <lineage>
        <taxon>Bacteria</taxon>
        <taxon>Pseudomonadati</taxon>
        <taxon>Spirochaetota</taxon>
        <taxon>Spirochaetia</taxon>
        <taxon>Spirochaetales</taxon>
        <taxon>Spirochaetaceae</taxon>
        <taxon>Spirochaeta</taxon>
    </lineage>
</organism>
<dbReference type="GO" id="GO:0140359">
    <property type="term" value="F:ABC-type transporter activity"/>
    <property type="evidence" value="ECO:0007669"/>
    <property type="project" value="InterPro"/>
</dbReference>
<keyword evidence="11" id="KW-1185">Reference proteome</keyword>
<protein>
    <recommendedName>
        <fullName evidence="8">Transport permease protein</fullName>
    </recommendedName>
</protein>
<evidence type="ECO:0000259" key="9">
    <source>
        <dbReference type="PROSITE" id="PS51012"/>
    </source>
</evidence>
<dbReference type="InterPro" id="IPR051449">
    <property type="entry name" value="ABC-2_transporter_component"/>
</dbReference>
<dbReference type="AlphaFoldDB" id="H9UHU6"/>
<dbReference type="PROSITE" id="PS51012">
    <property type="entry name" value="ABC_TM2"/>
    <property type="match status" value="1"/>
</dbReference>
<dbReference type="InterPro" id="IPR047817">
    <property type="entry name" value="ABC2_TM_bact-type"/>
</dbReference>
<dbReference type="KEGG" id="sfc:Spiaf_1001"/>
<evidence type="ECO:0000256" key="3">
    <source>
        <dbReference type="ARBA" id="ARBA00022448"/>
    </source>
</evidence>
<dbReference type="eggNOG" id="COG0842">
    <property type="taxonomic scope" value="Bacteria"/>
</dbReference>
<sequence>MNDQCRVEHGAHSRVCARFAGFRTVVELVRKELAQFRRDRLMMAIILVSPVVQLTILGLAASFDLQQMPFAIYDEDRSAESRALTQRLFLGGEFVPARIPQSAPDLERMLMHGEAGAALVIPPGFATSQSAGQTGEVQLIVDGSESMSAALAVRTASRIIEQAISTRVEADNIKHRSADVANTTASPLVSADIRIAYNPELESRLFFVPGILALVLMIITMLLTSIAIVKEKEHGTLEQLIVSPLRPSQILLGKLLPYAGIGFFDMLLVLAVAVFGFQVIPAGSIPLLLWLSLIFILTTLGLGLFVSTVSATQQEAMMTAMFFVMMPMMFLSGFVFPIENMPPVVQGLTYLLPLRYYFTIIRGVFLRGVGLEVLWPQALALILFGAAILIVSVVRFRKRLD</sequence>
<comment type="subcellular location">
    <subcellularLocation>
        <location evidence="1 8">Cell membrane</location>
        <topology evidence="1 8">Multi-pass membrane protein</topology>
    </subcellularLocation>
</comment>
<dbReference type="PRINTS" id="PR00164">
    <property type="entry name" value="ABC2TRNSPORT"/>
</dbReference>
<dbReference type="PANTHER" id="PTHR30294">
    <property type="entry name" value="MEMBRANE COMPONENT OF ABC TRANSPORTER YHHJ-RELATED"/>
    <property type="match status" value="1"/>
</dbReference>
<evidence type="ECO:0000313" key="11">
    <source>
        <dbReference type="Proteomes" id="UP000007383"/>
    </source>
</evidence>
<dbReference type="PATRIC" id="fig|889378.3.peg.1006"/>
<name>H9UHU6_SPIAZ</name>
<feature type="transmembrane region" description="Helical" evidence="8">
    <location>
        <begin position="374"/>
        <end position="396"/>
    </location>
</feature>
<dbReference type="HOGENOM" id="CLU_039483_8_3_12"/>
<feature type="transmembrane region" description="Helical" evidence="8">
    <location>
        <begin position="41"/>
        <end position="63"/>
    </location>
</feature>
<evidence type="ECO:0000256" key="5">
    <source>
        <dbReference type="ARBA" id="ARBA00022692"/>
    </source>
</evidence>
<evidence type="ECO:0000256" key="6">
    <source>
        <dbReference type="ARBA" id="ARBA00022989"/>
    </source>
</evidence>
<dbReference type="GO" id="GO:0043190">
    <property type="term" value="C:ATP-binding cassette (ABC) transporter complex"/>
    <property type="evidence" value="ECO:0007669"/>
    <property type="project" value="InterPro"/>
</dbReference>
<reference evidence="11" key="1">
    <citation type="journal article" date="2013" name="Stand. Genomic Sci.">
        <title>Complete genome sequence of the halophilic bacterium Spirochaeta africana type strain (Z-7692(T)) from the alkaline Lake Magadi in the East African Rift.</title>
        <authorList>
            <person name="Liolos K."/>
            <person name="Abt B."/>
            <person name="Scheuner C."/>
            <person name="Teshima H."/>
            <person name="Held B."/>
            <person name="Lapidus A."/>
            <person name="Nolan M."/>
            <person name="Lucas S."/>
            <person name="Deshpande S."/>
            <person name="Cheng J.F."/>
            <person name="Tapia R."/>
            <person name="Goodwin L.A."/>
            <person name="Pitluck S."/>
            <person name="Pagani I."/>
            <person name="Ivanova N."/>
            <person name="Mavromatis K."/>
            <person name="Mikhailova N."/>
            <person name="Huntemann M."/>
            <person name="Pati A."/>
            <person name="Chen A."/>
            <person name="Palaniappan K."/>
            <person name="Land M."/>
            <person name="Rohde M."/>
            <person name="Tindall B.J."/>
            <person name="Detter J.C."/>
            <person name="Goker M."/>
            <person name="Bristow J."/>
            <person name="Eisen J.A."/>
            <person name="Markowitz V."/>
            <person name="Hugenholtz P."/>
            <person name="Woyke T."/>
            <person name="Klenk H.P."/>
            <person name="Kyrpides N.C."/>
        </authorList>
    </citation>
    <scope>NUCLEOTIDE SEQUENCE</scope>
    <source>
        <strain evidence="11">ATCC 700263 / DSM 8902 / Z-7692</strain>
    </source>
</reference>
<feature type="transmembrane region" description="Helical" evidence="8">
    <location>
        <begin position="206"/>
        <end position="229"/>
    </location>
</feature>
<feature type="transmembrane region" description="Helical" evidence="8">
    <location>
        <begin position="287"/>
        <end position="306"/>
    </location>
</feature>
<evidence type="ECO:0000256" key="8">
    <source>
        <dbReference type="RuleBase" id="RU361157"/>
    </source>
</evidence>
<dbReference type="PANTHER" id="PTHR30294:SF29">
    <property type="entry name" value="MULTIDRUG ABC TRANSPORTER PERMEASE YBHS-RELATED"/>
    <property type="match status" value="1"/>
</dbReference>
<evidence type="ECO:0000256" key="1">
    <source>
        <dbReference type="ARBA" id="ARBA00004651"/>
    </source>
</evidence>
<dbReference type="Pfam" id="PF12698">
    <property type="entry name" value="ABC2_membrane_3"/>
    <property type="match status" value="1"/>
</dbReference>
<comment type="similarity">
    <text evidence="2 8">Belongs to the ABC-2 integral membrane protein family.</text>
</comment>
<dbReference type="Proteomes" id="UP000007383">
    <property type="component" value="Chromosome"/>
</dbReference>
<evidence type="ECO:0000313" key="10">
    <source>
        <dbReference type="EMBL" id="AFG37089.1"/>
    </source>
</evidence>
<keyword evidence="3 8" id="KW-0813">Transport</keyword>
<keyword evidence="7 8" id="KW-0472">Membrane</keyword>
<keyword evidence="5 8" id="KW-0812">Transmembrane</keyword>
<dbReference type="RefSeq" id="WP_014455084.1">
    <property type="nucleotide sequence ID" value="NC_017098.1"/>
</dbReference>
<keyword evidence="4 8" id="KW-1003">Cell membrane</keyword>
<proteinExistence type="inferred from homology"/>
<feature type="transmembrane region" description="Helical" evidence="8">
    <location>
        <begin position="255"/>
        <end position="281"/>
    </location>
</feature>
<dbReference type="EMBL" id="CP003282">
    <property type="protein sequence ID" value="AFG37089.1"/>
    <property type="molecule type" value="Genomic_DNA"/>
</dbReference>
<dbReference type="OrthoDB" id="9776218at2"/>
<dbReference type="Gene3D" id="3.40.1710.10">
    <property type="entry name" value="abc type-2 transporter like domain"/>
    <property type="match status" value="1"/>
</dbReference>
<gene>
    <name evidence="10" type="ordered locus">Spiaf_1001</name>
</gene>
<evidence type="ECO:0000256" key="4">
    <source>
        <dbReference type="ARBA" id="ARBA00022475"/>
    </source>
</evidence>
<keyword evidence="6 8" id="KW-1133">Transmembrane helix</keyword>
<feature type="transmembrane region" description="Helical" evidence="8">
    <location>
        <begin position="318"/>
        <end position="338"/>
    </location>
</feature>
<evidence type="ECO:0000256" key="2">
    <source>
        <dbReference type="ARBA" id="ARBA00007783"/>
    </source>
</evidence>
<accession>H9UHU6</accession>
<feature type="domain" description="ABC transmembrane type-2" evidence="9">
    <location>
        <begin position="149"/>
        <end position="399"/>
    </location>
</feature>
<dbReference type="InterPro" id="IPR000412">
    <property type="entry name" value="ABC_2_transport"/>
</dbReference>
<dbReference type="STRING" id="889378.Spiaf_1001"/>
<dbReference type="InterPro" id="IPR013525">
    <property type="entry name" value="ABC2_TM"/>
</dbReference>
<evidence type="ECO:0000256" key="7">
    <source>
        <dbReference type="ARBA" id="ARBA00023136"/>
    </source>
</evidence>